<dbReference type="InterPro" id="IPR007657">
    <property type="entry name" value="Glycosyltransferase_61"/>
</dbReference>
<evidence type="ECO:0000256" key="2">
    <source>
        <dbReference type="ARBA" id="ARBA00022679"/>
    </source>
</evidence>
<gene>
    <name evidence="5" type="ORF">GAYE_SCF26G4556</name>
</gene>
<comment type="caution">
    <text evidence="5">The sequence shown here is derived from an EMBL/GenBank/DDBJ whole genome shotgun (WGS) entry which is preliminary data.</text>
</comment>
<dbReference type="Pfam" id="PF04577">
    <property type="entry name" value="Glyco_transf_61"/>
    <property type="match status" value="1"/>
</dbReference>
<evidence type="ECO:0000259" key="4">
    <source>
        <dbReference type="Pfam" id="PF04577"/>
    </source>
</evidence>
<sequence length="427" mass="49853">MKRAFKILNCKKPEKYQSSTFERALTNPLIKNVTLKSTEHIIHWYNFCLDRDEHWLWIQSHKLQHNLCVFHCYESSYASKRPEVRMWSLLKSHHYNELQRSIHHLPTNGTSLTVQTKNPPCLFQYPLFIARHNHHLPHFLEELLAAYSLISNTEFMPEMQLVSKLKIVFVAFPNISEKLLLNPLTWHGHVVLIVKETVQRYFGIEVVIKGRETFSRLYKDLKCPFLCFQHVFYNTRAAQRPESYTHWLYSNGTGKRLQNVIQKRLQSRHFGGLHTRTSPRIIMVQRNTTRRICQAEKIVQILESTYGVKIPIVLFEHLSFLQQAQLMHKASMVIAAHGASLSNIIFMKRGSILIELSPYLCSGEGYFGALARLLGLHYFHLSGMRREGDQSNQTLPRNGCSRVYRDADIHVPMEQLLQIVSTAIRHI</sequence>
<dbReference type="Proteomes" id="UP001300502">
    <property type="component" value="Unassembled WGS sequence"/>
</dbReference>
<proteinExistence type="predicted"/>
<keyword evidence="1" id="KW-0328">Glycosyltransferase</keyword>
<feature type="domain" description="Glycosyltransferase 61 catalytic" evidence="4">
    <location>
        <begin position="174"/>
        <end position="353"/>
    </location>
</feature>
<dbReference type="AlphaFoldDB" id="A0AAV9IGZ9"/>
<accession>A0AAV9IGZ9</accession>
<dbReference type="EMBL" id="JANCYU010000042">
    <property type="protein sequence ID" value="KAK4526640.1"/>
    <property type="molecule type" value="Genomic_DNA"/>
</dbReference>
<keyword evidence="2" id="KW-0808">Transferase</keyword>
<dbReference type="PANTHER" id="PTHR20961">
    <property type="entry name" value="GLYCOSYLTRANSFERASE"/>
    <property type="match status" value="1"/>
</dbReference>
<keyword evidence="3" id="KW-0325">Glycoprotein</keyword>
<reference evidence="5 6" key="1">
    <citation type="submission" date="2022-07" db="EMBL/GenBank/DDBJ databases">
        <title>Genome-wide signatures of adaptation to extreme environments.</title>
        <authorList>
            <person name="Cho C.H."/>
            <person name="Yoon H.S."/>
        </authorList>
    </citation>
    <scope>NUCLEOTIDE SEQUENCE [LARGE SCALE GENOMIC DNA]</scope>
    <source>
        <strain evidence="5 6">108.79 E11</strain>
    </source>
</reference>
<evidence type="ECO:0000256" key="3">
    <source>
        <dbReference type="ARBA" id="ARBA00023180"/>
    </source>
</evidence>
<evidence type="ECO:0000256" key="1">
    <source>
        <dbReference type="ARBA" id="ARBA00022676"/>
    </source>
</evidence>
<evidence type="ECO:0000313" key="5">
    <source>
        <dbReference type="EMBL" id="KAK4526640.1"/>
    </source>
</evidence>
<evidence type="ECO:0000313" key="6">
    <source>
        <dbReference type="Proteomes" id="UP001300502"/>
    </source>
</evidence>
<protein>
    <recommendedName>
        <fullName evidence="4">Glycosyltransferase 61 catalytic domain-containing protein</fullName>
    </recommendedName>
</protein>
<name>A0AAV9IGZ9_9RHOD</name>
<dbReference type="GO" id="GO:0016757">
    <property type="term" value="F:glycosyltransferase activity"/>
    <property type="evidence" value="ECO:0007669"/>
    <property type="project" value="UniProtKB-KW"/>
</dbReference>
<keyword evidence="6" id="KW-1185">Reference proteome</keyword>
<dbReference type="InterPro" id="IPR049625">
    <property type="entry name" value="Glyco_transf_61_cat"/>
</dbReference>
<organism evidence="5 6">
    <name type="scientific">Galdieria yellowstonensis</name>
    <dbReference type="NCBI Taxonomy" id="3028027"/>
    <lineage>
        <taxon>Eukaryota</taxon>
        <taxon>Rhodophyta</taxon>
        <taxon>Bangiophyceae</taxon>
        <taxon>Galdieriales</taxon>
        <taxon>Galdieriaceae</taxon>
        <taxon>Galdieria</taxon>
    </lineage>
</organism>